<keyword evidence="3" id="KW-1185">Reference proteome</keyword>
<feature type="region of interest" description="Disordered" evidence="1">
    <location>
        <begin position="256"/>
        <end position="275"/>
    </location>
</feature>
<evidence type="ECO:0000256" key="1">
    <source>
        <dbReference type="SAM" id="MobiDB-lite"/>
    </source>
</evidence>
<dbReference type="EMBL" id="JWZX01001527">
    <property type="protein sequence ID" value="KOO33405.1"/>
    <property type="molecule type" value="Genomic_DNA"/>
</dbReference>
<evidence type="ECO:0000313" key="3">
    <source>
        <dbReference type="Proteomes" id="UP000037460"/>
    </source>
</evidence>
<gene>
    <name evidence="2" type="ORF">Ctob_008771</name>
</gene>
<feature type="compositionally biased region" description="Acidic residues" evidence="1">
    <location>
        <begin position="392"/>
        <end position="445"/>
    </location>
</feature>
<feature type="compositionally biased region" description="Basic and acidic residues" evidence="1">
    <location>
        <begin position="343"/>
        <end position="391"/>
    </location>
</feature>
<dbReference type="Proteomes" id="UP000037460">
    <property type="component" value="Unassembled WGS sequence"/>
</dbReference>
<proteinExistence type="predicted"/>
<evidence type="ECO:0000313" key="2">
    <source>
        <dbReference type="EMBL" id="KOO33405.1"/>
    </source>
</evidence>
<name>A0A0M0K3K3_9EUKA</name>
<sequence>MVKKAKEATACGTFCNGLGAAIGVAILSYGARYAYKQGMPDSYHKSRMPEQVAVLDVDDSAQLKDVLYSGEPWLIQCYSGLPHEGQWLPRPFRLHQVFLESIGSSELRGIIKAGTLDCEKVLKSNKTLISKFGFVRRTQPLLIYAGGGDRPKQVPAASAASVYGVSAFVKPKAEPRVKVARSQKALAALCGRRQPCLLSRLAPDSDVLVELARRYRKLEVVSIGSEKQSSLSWGRGDEVGETLEPEEAVFFGKRHSLLRADPDAPKPRKGAKPAPRLLRAHAGEEDVPSLSTFIEAALAQEPLYWPDDGFVRSPLPTLTALEQPKEKKPKAPKSKKPLDSAAEAERNAKRAKARAEAQRREEEQRQKLGEQRKQMSEEQRKQRELERRQQMAEEEEAASNILEEVDDDADADGAPEPDADEEIEEIEEEDFADEDDGTDVMDLDA</sequence>
<dbReference type="OrthoDB" id="10251371at2759"/>
<protein>
    <submittedName>
        <fullName evidence="2">Uncharacterized protein</fullName>
    </submittedName>
</protein>
<dbReference type="AlphaFoldDB" id="A0A0M0K3K3"/>
<reference evidence="3" key="1">
    <citation type="journal article" date="2015" name="PLoS Genet.">
        <title>Genome Sequence and Transcriptome Analyses of Chrysochromulina tobin: Metabolic Tools for Enhanced Algal Fitness in the Prominent Order Prymnesiales (Haptophyceae).</title>
        <authorList>
            <person name="Hovde B.T."/>
            <person name="Deodato C.R."/>
            <person name="Hunsperger H.M."/>
            <person name="Ryken S.A."/>
            <person name="Yost W."/>
            <person name="Jha R.K."/>
            <person name="Patterson J."/>
            <person name="Monnat R.J. Jr."/>
            <person name="Barlow S.B."/>
            <person name="Starkenburg S.R."/>
            <person name="Cattolico R.A."/>
        </authorList>
    </citation>
    <scope>NUCLEOTIDE SEQUENCE</scope>
    <source>
        <strain evidence="3">CCMP291</strain>
    </source>
</reference>
<accession>A0A0M0K3K3</accession>
<organism evidence="2 3">
    <name type="scientific">Chrysochromulina tobinii</name>
    <dbReference type="NCBI Taxonomy" id="1460289"/>
    <lineage>
        <taxon>Eukaryota</taxon>
        <taxon>Haptista</taxon>
        <taxon>Haptophyta</taxon>
        <taxon>Prymnesiophyceae</taxon>
        <taxon>Prymnesiales</taxon>
        <taxon>Chrysochromulinaceae</taxon>
        <taxon>Chrysochromulina</taxon>
    </lineage>
</organism>
<feature type="region of interest" description="Disordered" evidence="1">
    <location>
        <begin position="315"/>
        <end position="445"/>
    </location>
</feature>
<comment type="caution">
    <text evidence="2">The sequence shown here is derived from an EMBL/GenBank/DDBJ whole genome shotgun (WGS) entry which is preliminary data.</text>
</comment>